<evidence type="ECO:0000313" key="3">
    <source>
        <dbReference type="Proteomes" id="UP000010483"/>
    </source>
</evidence>
<feature type="chain" id="PRO_5003938376" evidence="1">
    <location>
        <begin position="29"/>
        <end position="141"/>
    </location>
</feature>
<keyword evidence="3" id="KW-1185">Reference proteome</keyword>
<dbReference type="STRING" id="292563.Cyast_1357"/>
<sequence>MNKSIGFFSLLASISVASPLLFSGNAMAISVQISGENITNPSPTLLSQASFPSGVFSDNTWIVTLGYYNNSHYYEGYNRNTGDSIYLSGATIGGNNQRRTYTWNNSGYRYQVAWQPADPNLIRLQVYHPNGRVILNRLLSR</sequence>
<accession>K9YLG8</accession>
<gene>
    <name evidence="2" type="ordered locus">Cyast_1357</name>
</gene>
<dbReference type="Proteomes" id="UP000010483">
    <property type="component" value="Chromosome"/>
</dbReference>
<keyword evidence="1" id="KW-0732">Signal</keyword>
<organism evidence="2 3">
    <name type="scientific">Cyanobacterium stanieri (strain ATCC 29140 / PCC 7202)</name>
    <dbReference type="NCBI Taxonomy" id="292563"/>
    <lineage>
        <taxon>Bacteria</taxon>
        <taxon>Bacillati</taxon>
        <taxon>Cyanobacteriota</taxon>
        <taxon>Cyanophyceae</taxon>
        <taxon>Oscillatoriophycideae</taxon>
        <taxon>Chroococcales</taxon>
        <taxon>Geminocystaceae</taxon>
        <taxon>Cyanobacterium</taxon>
    </lineage>
</organism>
<evidence type="ECO:0000256" key="1">
    <source>
        <dbReference type="SAM" id="SignalP"/>
    </source>
</evidence>
<evidence type="ECO:0000313" key="2">
    <source>
        <dbReference type="EMBL" id="AFZ47322.1"/>
    </source>
</evidence>
<protein>
    <submittedName>
        <fullName evidence="2">Uncharacterized protein</fullName>
    </submittedName>
</protein>
<dbReference type="BioCyc" id="CSTA292563:G1353-1370-MONOMER"/>
<dbReference type="KEGG" id="csn:Cyast_1357"/>
<dbReference type="AlphaFoldDB" id="K9YLG8"/>
<name>K9YLG8_CYASC</name>
<feature type="signal peptide" evidence="1">
    <location>
        <begin position="1"/>
        <end position="28"/>
    </location>
</feature>
<reference evidence="3" key="1">
    <citation type="journal article" date="2013" name="Proc. Natl. Acad. Sci. U.S.A.">
        <title>Improving the coverage of the cyanobacterial phylum using diversity-driven genome sequencing.</title>
        <authorList>
            <person name="Shih P.M."/>
            <person name="Wu D."/>
            <person name="Latifi A."/>
            <person name="Axen S.D."/>
            <person name="Fewer D.P."/>
            <person name="Talla E."/>
            <person name="Calteau A."/>
            <person name="Cai F."/>
            <person name="Tandeau de Marsac N."/>
            <person name="Rippka R."/>
            <person name="Herdman M."/>
            <person name="Sivonen K."/>
            <person name="Coursin T."/>
            <person name="Laurent T."/>
            <person name="Goodwin L."/>
            <person name="Nolan M."/>
            <person name="Davenport K.W."/>
            <person name="Han C.S."/>
            <person name="Rubin E.M."/>
            <person name="Eisen J.A."/>
            <person name="Woyke T."/>
            <person name="Gugger M."/>
            <person name="Kerfeld C.A."/>
        </authorList>
    </citation>
    <scope>NUCLEOTIDE SEQUENCE [LARGE SCALE GENOMIC DNA]</scope>
    <source>
        <strain evidence="3">ATCC 29140 / PCC 7202</strain>
    </source>
</reference>
<dbReference type="HOGENOM" id="CLU_1988834_0_0_3"/>
<dbReference type="EMBL" id="CP003940">
    <property type="protein sequence ID" value="AFZ47322.1"/>
    <property type="molecule type" value="Genomic_DNA"/>
</dbReference>
<dbReference type="eggNOG" id="COG0515">
    <property type="taxonomic scope" value="Bacteria"/>
</dbReference>
<proteinExistence type="predicted"/>